<gene>
    <name evidence="6" type="ORF">IWW39_005451</name>
</gene>
<dbReference type="SUPFAM" id="SSF51905">
    <property type="entry name" value="FAD/NAD(P)-binding domain"/>
    <property type="match status" value="1"/>
</dbReference>
<proteinExistence type="inferred from homology"/>
<dbReference type="InterPro" id="IPR027477">
    <property type="entry name" value="Succ_DH/fumarate_Rdtase_cat_sf"/>
</dbReference>
<dbReference type="PANTHER" id="PTHR43400:SF7">
    <property type="entry name" value="FAD-DEPENDENT OXIDOREDUCTASE 2 FAD BINDING DOMAIN-CONTAINING PROTEIN"/>
    <property type="match status" value="1"/>
</dbReference>
<dbReference type="Pfam" id="PF00890">
    <property type="entry name" value="FAD_binding_2"/>
    <property type="match status" value="1"/>
</dbReference>
<dbReference type="Proteomes" id="UP001151516">
    <property type="component" value="Unassembled WGS sequence"/>
</dbReference>
<dbReference type="Gene3D" id="3.90.700.10">
    <property type="entry name" value="Succinate dehydrogenase/fumarate reductase flavoprotein, catalytic domain"/>
    <property type="match status" value="1"/>
</dbReference>
<protein>
    <recommendedName>
        <fullName evidence="4">Fumarate reductase</fullName>
        <ecNumber evidence="4">1.3.1.6</ecNumber>
    </recommendedName>
</protein>
<dbReference type="SUPFAM" id="SSF56425">
    <property type="entry name" value="Succinate dehydrogenase/fumarate reductase flavoprotein, catalytic domain"/>
    <property type="match status" value="1"/>
</dbReference>
<dbReference type="AlphaFoldDB" id="A0A9W8GEE7"/>
<dbReference type="NCBIfam" id="TIGR01813">
    <property type="entry name" value="flavo_cyto_c"/>
    <property type="match status" value="1"/>
</dbReference>
<reference evidence="6" key="1">
    <citation type="submission" date="2022-07" db="EMBL/GenBank/DDBJ databases">
        <title>Phylogenomic reconstructions and comparative analyses of Kickxellomycotina fungi.</title>
        <authorList>
            <person name="Reynolds N.K."/>
            <person name="Stajich J.E."/>
            <person name="Barry K."/>
            <person name="Grigoriev I.V."/>
            <person name="Crous P."/>
            <person name="Smith M.E."/>
        </authorList>
    </citation>
    <scope>NUCLEOTIDE SEQUENCE</scope>
    <source>
        <strain evidence="6">CBS 109367</strain>
    </source>
</reference>
<dbReference type="InterPro" id="IPR036188">
    <property type="entry name" value="FAD/NAD-bd_sf"/>
</dbReference>
<evidence type="ECO:0000256" key="1">
    <source>
        <dbReference type="ARBA" id="ARBA00022630"/>
    </source>
</evidence>
<comment type="caution">
    <text evidence="6">The sequence shown here is derived from an EMBL/GenBank/DDBJ whole genome shotgun (WGS) entry which is preliminary data.</text>
</comment>
<comment type="similarity">
    <text evidence="4">Belongs to the FAD-dependent oxidoreductase 2 family. FRD/SDH subfamily.</text>
</comment>
<evidence type="ECO:0000313" key="6">
    <source>
        <dbReference type="EMBL" id="KAJ2683520.1"/>
    </source>
</evidence>
<accession>A0A9W8GEE7</accession>
<evidence type="ECO:0000313" key="7">
    <source>
        <dbReference type="Proteomes" id="UP001151516"/>
    </source>
</evidence>
<comment type="function">
    <text evidence="4">Irreversibly catalyzes the reduction of fumarate to succinate.</text>
</comment>
<dbReference type="PANTHER" id="PTHR43400">
    <property type="entry name" value="FUMARATE REDUCTASE"/>
    <property type="match status" value="1"/>
</dbReference>
<comment type="catalytic activity">
    <reaction evidence="4">
        <text>succinate + NAD(+) = fumarate + NADH + H(+)</text>
        <dbReference type="Rhea" id="RHEA:18281"/>
        <dbReference type="ChEBI" id="CHEBI:15378"/>
        <dbReference type="ChEBI" id="CHEBI:29806"/>
        <dbReference type="ChEBI" id="CHEBI:30031"/>
        <dbReference type="ChEBI" id="CHEBI:57540"/>
        <dbReference type="ChEBI" id="CHEBI:57945"/>
        <dbReference type="EC" id="1.3.1.6"/>
    </reaction>
</comment>
<dbReference type="GO" id="GO:0016156">
    <property type="term" value="F:fumarate reductase (NADH) activity"/>
    <property type="evidence" value="ECO:0007669"/>
    <property type="project" value="UniProtKB-EC"/>
</dbReference>
<sequence length="571" mass="60120">MIRLFFVAALGMALFSLVLDYFALQPIHSLRGSSKVVSNFFGHSSQHGVGSPDSMAARTSIVVVGGGLAGMSAAIEALRQTSHVAGVTVALLEKEARTGGNSGKASSGINGVLTRTQQDKAIHDSVDAFIQDTLKSGSGRSNETLVGKLVRDSTQAVSWLQEDFGLDLDVLARLGGHSFPRTHRRPDINGKPQPVGWGIVSTLGKHLGELAGLDDARFKLITGARVTKLLRGTHGGVSGVVYETVDADTKIIQQHSMLSDVVVLATGGFGGEGNRPRYLKQYAPQLVGLPATNGAFATGDGLGLATAAGAELVDMDQVQVHPTGFVKSSDPGNPTKFLAAEALRGEGGILLNGLGRRFVNELDTRDHVTDAMNKFCSAPDTRARHSDSAEEIRGEPSTAAFLVLSQAAADSFGHGALGFYEKMGLVNRAEGLEGLATALRVDEGVLHKTLEDHDSARDKGALDEFGKGVFPQRALNPPASSEDENRTRSYYYWAIVTPSIHYTMGGVRFDHKTRVLRASDAAPIPGLLAAGEVTGGLHGANRLGGNSLLECVVYGREAGRQAAAILADPSA</sequence>
<keyword evidence="1 4" id="KW-0285">Flavoprotein</keyword>
<evidence type="ECO:0000256" key="4">
    <source>
        <dbReference type="RuleBase" id="RU366062"/>
    </source>
</evidence>
<evidence type="ECO:0000256" key="3">
    <source>
        <dbReference type="ARBA" id="ARBA00023002"/>
    </source>
</evidence>
<dbReference type="InterPro" id="IPR003953">
    <property type="entry name" value="FAD-dep_OxRdtase_2_FAD-bd"/>
</dbReference>
<keyword evidence="7" id="KW-1185">Reference proteome</keyword>
<dbReference type="EC" id="1.3.1.6" evidence="4"/>
<dbReference type="GO" id="GO:0010181">
    <property type="term" value="F:FMN binding"/>
    <property type="evidence" value="ECO:0007669"/>
    <property type="project" value="InterPro"/>
</dbReference>
<name>A0A9W8GEE7_9FUNG</name>
<dbReference type="InterPro" id="IPR010960">
    <property type="entry name" value="Flavocytochrome_c"/>
</dbReference>
<dbReference type="Gene3D" id="3.50.50.60">
    <property type="entry name" value="FAD/NAD(P)-binding domain"/>
    <property type="match status" value="1"/>
</dbReference>
<evidence type="ECO:0000259" key="5">
    <source>
        <dbReference type="Pfam" id="PF00890"/>
    </source>
</evidence>
<dbReference type="InterPro" id="IPR050315">
    <property type="entry name" value="FAD-oxidoreductase_2"/>
</dbReference>
<feature type="domain" description="FAD-dependent oxidoreductase 2 FAD-binding" evidence="5">
    <location>
        <begin position="61"/>
        <end position="548"/>
    </location>
</feature>
<keyword evidence="3 4" id="KW-0560">Oxidoreductase</keyword>
<evidence type="ECO:0000256" key="2">
    <source>
        <dbReference type="ARBA" id="ARBA00022827"/>
    </source>
</evidence>
<dbReference type="OrthoDB" id="10252157at2759"/>
<comment type="cofactor">
    <cofactor evidence="4">
        <name>FAD</name>
        <dbReference type="ChEBI" id="CHEBI:57692"/>
    </cofactor>
    <text evidence="4">Binds 1 FAD per monomer.</text>
</comment>
<dbReference type="EMBL" id="JANBTX010000282">
    <property type="protein sequence ID" value="KAJ2683520.1"/>
    <property type="molecule type" value="Genomic_DNA"/>
</dbReference>
<organism evidence="6 7">
    <name type="scientific">Coemansia spiralis</name>
    <dbReference type="NCBI Taxonomy" id="417178"/>
    <lineage>
        <taxon>Eukaryota</taxon>
        <taxon>Fungi</taxon>
        <taxon>Fungi incertae sedis</taxon>
        <taxon>Zoopagomycota</taxon>
        <taxon>Kickxellomycotina</taxon>
        <taxon>Kickxellomycetes</taxon>
        <taxon>Kickxellales</taxon>
        <taxon>Kickxellaceae</taxon>
        <taxon>Coemansia</taxon>
    </lineage>
</organism>
<keyword evidence="2 4" id="KW-0274">FAD</keyword>